<feature type="domain" description="Gene product 88" evidence="2">
    <location>
        <begin position="18"/>
        <end position="245"/>
    </location>
</feature>
<name>A0A941EP72_9ACTN</name>
<dbReference type="Proteomes" id="UP000676325">
    <property type="component" value="Unassembled WGS sequence"/>
</dbReference>
<evidence type="ECO:0000259" key="2">
    <source>
        <dbReference type="Pfam" id="PF17338"/>
    </source>
</evidence>
<keyword evidence="4" id="KW-1185">Reference proteome</keyword>
<evidence type="ECO:0000313" key="4">
    <source>
        <dbReference type="Proteomes" id="UP000676325"/>
    </source>
</evidence>
<dbReference type="InterPro" id="IPR020290">
    <property type="entry name" value="Gp88"/>
</dbReference>
<proteinExistence type="predicted"/>
<dbReference type="RefSeq" id="WP_212522329.1">
    <property type="nucleotide sequence ID" value="NZ_JAGSOH010000198.1"/>
</dbReference>
<feature type="region of interest" description="Disordered" evidence="1">
    <location>
        <begin position="228"/>
        <end position="254"/>
    </location>
</feature>
<protein>
    <recommendedName>
        <fullName evidence="2">Gene product 88 domain-containing protein</fullName>
    </recommendedName>
</protein>
<sequence length="254" mass="28493">MTTKLTLRPAARARPKQLLRKGNSNLGRDKNVWVFTLPALYAVLPDGTTVVTCPQAGTCALVCYARFGTYTWSNVAPAHVANLLFVVEDLPGWEAAMRKELAAEKFKGAYVRIHDAGDFYQDAYLLAWLRIIRDFPETTFYAYTKEILRIRGCIDDPGLPANFITIFSFGGDQDALIDEDNDRIGDVFPTEEAVAEAGYASQLRSDLDAISGSRKVGMAAKQRPQALRRQGARTFREWQREQDRRRAQLAGRRG</sequence>
<organism evidence="3 4">
    <name type="scientific">Actinospica acidithermotolerans</name>
    <dbReference type="NCBI Taxonomy" id="2828514"/>
    <lineage>
        <taxon>Bacteria</taxon>
        <taxon>Bacillati</taxon>
        <taxon>Actinomycetota</taxon>
        <taxon>Actinomycetes</taxon>
        <taxon>Catenulisporales</taxon>
        <taxon>Actinospicaceae</taxon>
        <taxon>Actinospica</taxon>
    </lineage>
</organism>
<reference evidence="3" key="1">
    <citation type="submission" date="2021-04" db="EMBL/GenBank/DDBJ databases">
        <title>Genome based classification of Actinospica acidithermotolerans sp. nov., an actinobacterium isolated from an Indonesian hot spring.</title>
        <authorList>
            <person name="Kusuma A.B."/>
            <person name="Putra K.E."/>
            <person name="Nafisah S."/>
            <person name="Loh J."/>
            <person name="Nouioui I."/>
            <person name="Goodfellow M."/>
        </authorList>
    </citation>
    <scope>NUCLEOTIDE SEQUENCE</scope>
    <source>
        <strain evidence="3">MGRD01-02</strain>
    </source>
</reference>
<comment type="caution">
    <text evidence="3">The sequence shown here is derived from an EMBL/GenBank/DDBJ whole genome shotgun (WGS) entry which is preliminary data.</text>
</comment>
<gene>
    <name evidence="3" type="ORF">KDK95_33215</name>
</gene>
<dbReference type="AlphaFoldDB" id="A0A941EP72"/>
<feature type="compositionally biased region" description="Basic and acidic residues" evidence="1">
    <location>
        <begin position="234"/>
        <end position="246"/>
    </location>
</feature>
<accession>A0A941EP72</accession>
<evidence type="ECO:0000256" key="1">
    <source>
        <dbReference type="SAM" id="MobiDB-lite"/>
    </source>
</evidence>
<evidence type="ECO:0000313" key="3">
    <source>
        <dbReference type="EMBL" id="MBR7831214.1"/>
    </source>
</evidence>
<dbReference type="Pfam" id="PF17338">
    <property type="entry name" value="GP88"/>
    <property type="match status" value="1"/>
</dbReference>
<dbReference type="EMBL" id="JAGSOH010000198">
    <property type="protein sequence ID" value="MBR7831214.1"/>
    <property type="molecule type" value="Genomic_DNA"/>
</dbReference>